<evidence type="ECO:0000256" key="3">
    <source>
        <dbReference type="ARBA" id="ARBA00023015"/>
    </source>
</evidence>
<keyword evidence="5" id="KW-0539">Nucleus</keyword>
<protein>
    <recommendedName>
        <fullName evidence="6">Xylanolytic transcriptional activator regulatory domain-containing protein</fullName>
    </recommendedName>
</protein>
<keyword evidence="8" id="KW-1185">Reference proteome</keyword>
<dbReference type="GO" id="GO:0000981">
    <property type="term" value="F:DNA-binding transcription factor activity, RNA polymerase II-specific"/>
    <property type="evidence" value="ECO:0007669"/>
    <property type="project" value="InterPro"/>
</dbReference>
<proteinExistence type="predicted"/>
<dbReference type="InterPro" id="IPR007219">
    <property type="entry name" value="XnlR_reg_dom"/>
</dbReference>
<sequence>MAPAKVCFNCAQDGLQKCCPTATGCSRNRRVKKKNVRIARAFAQTSEEDSDHDKLTTPIDMSIERIFPADSSREVDQVTAFFLDRDVFQEKGYSKTPISVAVPDHCQTWLTRGFNRQVERKNDVFWAGYAQSWQTAFPIISKARFDERFADSSRHTPDFIALMLAMQLGTDRKDTHEGVYGLYQNVKQWCQSLEAHGMISLLLLQTYMLIALYEVSHAIHPAAYLTIGHLVRLAELLQLQQCNNPHRLNGASRHWLSVEEERRAWWGIYILDRYTSICGFRTVKPVLDEPATDMSLPMDDENFHLGDKSESHSIFRAHDRPVSPFARTCQAAILLSKVIKNTKKDKPYISETAYLRMDISQLRTFCAHESLILPRDPKQFSALLPAIAILFSAELALNYSQATKHTGNDVSVCCPSPLRLETRNFAEALQRHYNNPHTRTAFGPFIPNALYQMAKCQAFDVLTLGEVYHDNNAEVLRYTLRLSGENWREGDMYLKMLQNGNQDA</sequence>
<comment type="subcellular location">
    <subcellularLocation>
        <location evidence="1">Nucleus</location>
    </subcellularLocation>
</comment>
<keyword evidence="4" id="KW-0804">Transcription</keyword>
<dbReference type="GO" id="GO:0006351">
    <property type="term" value="P:DNA-templated transcription"/>
    <property type="evidence" value="ECO:0007669"/>
    <property type="project" value="InterPro"/>
</dbReference>
<organism evidence="7 8">
    <name type="scientific">Microthyrium microscopicum</name>
    <dbReference type="NCBI Taxonomy" id="703497"/>
    <lineage>
        <taxon>Eukaryota</taxon>
        <taxon>Fungi</taxon>
        <taxon>Dikarya</taxon>
        <taxon>Ascomycota</taxon>
        <taxon>Pezizomycotina</taxon>
        <taxon>Dothideomycetes</taxon>
        <taxon>Dothideomycetes incertae sedis</taxon>
        <taxon>Microthyriales</taxon>
        <taxon>Microthyriaceae</taxon>
        <taxon>Microthyrium</taxon>
    </lineage>
</organism>
<dbReference type="CDD" id="cd12148">
    <property type="entry name" value="fungal_TF_MHR"/>
    <property type="match status" value="1"/>
</dbReference>
<dbReference type="Pfam" id="PF04082">
    <property type="entry name" value="Fungal_trans"/>
    <property type="match status" value="1"/>
</dbReference>
<reference evidence="7" key="1">
    <citation type="journal article" date="2020" name="Stud. Mycol.">
        <title>101 Dothideomycetes genomes: a test case for predicting lifestyles and emergence of pathogens.</title>
        <authorList>
            <person name="Haridas S."/>
            <person name="Albert R."/>
            <person name="Binder M."/>
            <person name="Bloem J."/>
            <person name="Labutti K."/>
            <person name="Salamov A."/>
            <person name="Andreopoulos B."/>
            <person name="Baker S."/>
            <person name="Barry K."/>
            <person name="Bills G."/>
            <person name="Bluhm B."/>
            <person name="Cannon C."/>
            <person name="Castanera R."/>
            <person name="Culley D."/>
            <person name="Daum C."/>
            <person name="Ezra D."/>
            <person name="Gonzalez J."/>
            <person name="Henrissat B."/>
            <person name="Kuo A."/>
            <person name="Liang C."/>
            <person name="Lipzen A."/>
            <person name="Lutzoni F."/>
            <person name="Magnuson J."/>
            <person name="Mondo S."/>
            <person name="Nolan M."/>
            <person name="Ohm R."/>
            <person name="Pangilinan J."/>
            <person name="Park H.-J."/>
            <person name="Ramirez L."/>
            <person name="Alfaro M."/>
            <person name="Sun H."/>
            <person name="Tritt A."/>
            <person name="Yoshinaga Y."/>
            <person name="Zwiers L.-H."/>
            <person name="Turgeon B."/>
            <person name="Goodwin S."/>
            <person name="Spatafora J."/>
            <person name="Crous P."/>
            <person name="Grigoriev I."/>
        </authorList>
    </citation>
    <scope>NUCLEOTIDE SEQUENCE</scope>
    <source>
        <strain evidence="7">CBS 115976</strain>
    </source>
</reference>
<name>A0A6A6UII1_9PEZI</name>
<evidence type="ECO:0000313" key="8">
    <source>
        <dbReference type="Proteomes" id="UP000799302"/>
    </source>
</evidence>
<dbReference type="PANTHER" id="PTHR47338">
    <property type="entry name" value="ZN(II)2CYS6 TRANSCRIPTION FACTOR (EUROFUNG)-RELATED"/>
    <property type="match status" value="1"/>
</dbReference>
<keyword evidence="3" id="KW-0805">Transcription regulation</keyword>
<feature type="domain" description="Xylanolytic transcriptional activator regulatory" evidence="6">
    <location>
        <begin position="223"/>
        <end position="303"/>
    </location>
</feature>
<evidence type="ECO:0000256" key="2">
    <source>
        <dbReference type="ARBA" id="ARBA00022723"/>
    </source>
</evidence>
<dbReference type="SMART" id="SM00906">
    <property type="entry name" value="Fungal_trans"/>
    <property type="match status" value="1"/>
</dbReference>
<accession>A0A6A6UII1</accession>
<evidence type="ECO:0000256" key="4">
    <source>
        <dbReference type="ARBA" id="ARBA00023163"/>
    </source>
</evidence>
<dbReference type="GO" id="GO:0005634">
    <property type="term" value="C:nucleus"/>
    <property type="evidence" value="ECO:0007669"/>
    <property type="project" value="UniProtKB-SubCell"/>
</dbReference>
<gene>
    <name evidence="7" type="ORF">BT63DRAFT_453667</name>
</gene>
<keyword evidence="2" id="KW-0479">Metal-binding</keyword>
<dbReference type="Proteomes" id="UP000799302">
    <property type="component" value="Unassembled WGS sequence"/>
</dbReference>
<evidence type="ECO:0000259" key="6">
    <source>
        <dbReference type="SMART" id="SM00906"/>
    </source>
</evidence>
<dbReference type="GO" id="GO:0008270">
    <property type="term" value="F:zinc ion binding"/>
    <property type="evidence" value="ECO:0007669"/>
    <property type="project" value="InterPro"/>
</dbReference>
<evidence type="ECO:0000313" key="7">
    <source>
        <dbReference type="EMBL" id="KAF2671267.1"/>
    </source>
</evidence>
<dbReference type="GO" id="GO:0003677">
    <property type="term" value="F:DNA binding"/>
    <property type="evidence" value="ECO:0007669"/>
    <property type="project" value="InterPro"/>
</dbReference>
<evidence type="ECO:0000256" key="5">
    <source>
        <dbReference type="ARBA" id="ARBA00023242"/>
    </source>
</evidence>
<evidence type="ECO:0000256" key="1">
    <source>
        <dbReference type="ARBA" id="ARBA00004123"/>
    </source>
</evidence>
<dbReference type="AlphaFoldDB" id="A0A6A6UII1"/>
<dbReference type="EMBL" id="MU004233">
    <property type="protein sequence ID" value="KAF2671267.1"/>
    <property type="molecule type" value="Genomic_DNA"/>
</dbReference>
<dbReference type="PANTHER" id="PTHR47338:SF20">
    <property type="entry name" value="ZN(II)2CYS6 TRANSCRIPTION FACTOR (EUROFUNG)"/>
    <property type="match status" value="1"/>
</dbReference>
<dbReference type="InterPro" id="IPR050815">
    <property type="entry name" value="TF_fung"/>
</dbReference>
<dbReference type="OrthoDB" id="3862662at2759"/>